<dbReference type="Gene3D" id="3.30.530.20">
    <property type="match status" value="1"/>
</dbReference>
<proteinExistence type="predicted"/>
<dbReference type="RefSeq" id="WP_116182766.1">
    <property type="nucleotide sequence ID" value="NZ_QTJX01000001.1"/>
</dbReference>
<gene>
    <name evidence="1" type="ORF">DX873_01500</name>
</gene>
<dbReference type="OrthoDB" id="287565at2"/>
<name>A0A371JST4_9FLAO</name>
<dbReference type="Proteomes" id="UP000261828">
    <property type="component" value="Unassembled WGS sequence"/>
</dbReference>
<organism evidence="1 2">
    <name type="scientific">Flagellimonas nanhaiensis</name>
    <dbReference type="NCBI Taxonomy" id="2292706"/>
    <lineage>
        <taxon>Bacteria</taxon>
        <taxon>Pseudomonadati</taxon>
        <taxon>Bacteroidota</taxon>
        <taxon>Flavobacteriia</taxon>
        <taxon>Flavobacteriales</taxon>
        <taxon>Flavobacteriaceae</taxon>
        <taxon>Flagellimonas</taxon>
    </lineage>
</organism>
<dbReference type="SUPFAM" id="SSF55961">
    <property type="entry name" value="Bet v1-like"/>
    <property type="match status" value="1"/>
</dbReference>
<comment type="caution">
    <text evidence="1">The sequence shown here is derived from an EMBL/GenBank/DDBJ whole genome shotgun (WGS) entry which is preliminary data.</text>
</comment>
<reference evidence="1 2" key="1">
    <citation type="submission" date="2018-08" db="EMBL/GenBank/DDBJ databases">
        <title>Muricauda nanhaiensis sp. nov., isolated from seawater of the South China Sea.</title>
        <authorList>
            <person name="Dang Y."/>
        </authorList>
    </citation>
    <scope>NUCLEOTIDE SEQUENCE [LARGE SCALE GENOMIC DNA]</scope>
    <source>
        <strain evidence="1 2">SM1704</strain>
    </source>
</reference>
<evidence type="ECO:0000313" key="2">
    <source>
        <dbReference type="Proteomes" id="UP000261828"/>
    </source>
</evidence>
<protein>
    <recommendedName>
        <fullName evidence="3">SRPBCC domain-containing protein</fullName>
    </recommendedName>
</protein>
<evidence type="ECO:0000313" key="1">
    <source>
        <dbReference type="EMBL" id="RDY60883.1"/>
    </source>
</evidence>
<accession>A0A371JST4</accession>
<dbReference type="InterPro" id="IPR023393">
    <property type="entry name" value="START-like_dom_sf"/>
</dbReference>
<dbReference type="EMBL" id="QTJX01000001">
    <property type="protein sequence ID" value="RDY60883.1"/>
    <property type="molecule type" value="Genomic_DNA"/>
</dbReference>
<sequence length="147" mass="16914">MKSYSQSVKIYGSNEAIFKALTLRIDKWWGEVNHPITGPETVFRVSFGEAYWGFKVIDFTPNIRITWECIESNQVHAGLKGIKEEWLGTKLHWNILEEDDSVSRVDFLHEGLVPAFNCYDVCSSAWDFFITDSLKSYVEEGIGKPEK</sequence>
<evidence type="ECO:0008006" key="3">
    <source>
        <dbReference type="Google" id="ProtNLM"/>
    </source>
</evidence>
<dbReference type="AlphaFoldDB" id="A0A371JST4"/>
<keyword evidence="2" id="KW-1185">Reference proteome</keyword>